<proteinExistence type="predicted"/>
<name>A0AAV5I981_9ROSI</name>
<protein>
    <submittedName>
        <fullName evidence="1">Uncharacterized protein</fullName>
    </submittedName>
</protein>
<sequence length="78" mass="8872">MGCPWKCWIMFMVQLIGSSDFQLRRRISIPKTILLLIVSGLAQALGLKLRRLWSGKIYLRLFSRPEVKAAALWPPACG</sequence>
<reference evidence="1 2" key="1">
    <citation type="journal article" date="2021" name="Commun. Biol.">
        <title>The genome of Shorea leprosula (Dipterocarpaceae) highlights the ecological relevance of drought in aseasonal tropical rainforests.</title>
        <authorList>
            <person name="Ng K.K.S."/>
            <person name="Kobayashi M.J."/>
            <person name="Fawcett J.A."/>
            <person name="Hatakeyama M."/>
            <person name="Paape T."/>
            <person name="Ng C.H."/>
            <person name="Ang C.C."/>
            <person name="Tnah L.H."/>
            <person name="Lee C.T."/>
            <person name="Nishiyama T."/>
            <person name="Sese J."/>
            <person name="O'Brien M.J."/>
            <person name="Copetti D."/>
            <person name="Mohd Noor M.I."/>
            <person name="Ong R.C."/>
            <person name="Putra M."/>
            <person name="Sireger I.Z."/>
            <person name="Indrioko S."/>
            <person name="Kosugi Y."/>
            <person name="Izuno A."/>
            <person name="Isagi Y."/>
            <person name="Lee S.L."/>
            <person name="Shimizu K.K."/>
        </authorList>
    </citation>
    <scope>NUCLEOTIDE SEQUENCE [LARGE SCALE GENOMIC DNA]</scope>
    <source>
        <strain evidence="1">214</strain>
    </source>
</reference>
<evidence type="ECO:0000313" key="2">
    <source>
        <dbReference type="Proteomes" id="UP001054252"/>
    </source>
</evidence>
<dbReference type="EMBL" id="BPVZ01000008">
    <property type="protein sequence ID" value="GKU94894.1"/>
    <property type="molecule type" value="Genomic_DNA"/>
</dbReference>
<dbReference type="AlphaFoldDB" id="A0AAV5I981"/>
<evidence type="ECO:0000313" key="1">
    <source>
        <dbReference type="EMBL" id="GKU94894.1"/>
    </source>
</evidence>
<comment type="caution">
    <text evidence="1">The sequence shown here is derived from an EMBL/GenBank/DDBJ whole genome shotgun (WGS) entry which is preliminary data.</text>
</comment>
<accession>A0AAV5I981</accession>
<organism evidence="1 2">
    <name type="scientific">Rubroshorea leprosula</name>
    <dbReference type="NCBI Taxonomy" id="152421"/>
    <lineage>
        <taxon>Eukaryota</taxon>
        <taxon>Viridiplantae</taxon>
        <taxon>Streptophyta</taxon>
        <taxon>Embryophyta</taxon>
        <taxon>Tracheophyta</taxon>
        <taxon>Spermatophyta</taxon>
        <taxon>Magnoliopsida</taxon>
        <taxon>eudicotyledons</taxon>
        <taxon>Gunneridae</taxon>
        <taxon>Pentapetalae</taxon>
        <taxon>rosids</taxon>
        <taxon>malvids</taxon>
        <taxon>Malvales</taxon>
        <taxon>Dipterocarpaceae</taxon>
        <taxon>Rubroshorea</taxon>
    </lineage>
</organism>
<dbReference type="Proteomes" id="UP001054252">
    <property type="component" value="Unassembled WGS sequence"/>
</dbReference>
<keyword evidence="2" id="KW-1185">Reference proteome</keyword>
<gene>
    <name evidence="1" type="ORF">SLEP1_g8318</name>
</gene>